<dbReference type="Gene3D" id="3.40.50.150">
    <property type="entry name" value="Vaccinia Virus protein VP39"/>
    <property type="match status" value="1"/>
</dbReference>
<dbReference type="InterPro" id="IPR007848">
    <property type="entry name" value="Small_mtfrase_dom"/>
</dbReference>
<organism evidence="5">
    <name type="scientific">freshwater metagenome</name>
    <dbReference type="NCBI Taxonomy" id="449393"/>
    <lineage>
        <taxon>unclassified sequences</taxon>
        <taxon>metagenomes</taxon>
        <taxon>ecological metagenomes</taxon>
    </lineage>
</organism>
<dbReference type="GO" id="GO:0036009">
    <property type="term" value="F:protein-glutamine N-methyltransferase activity"/>
    <property type="evidence" value="ECO:0007669"/>
    <property type="project" value="InterPro"/>
</dbReference>
<feature type="domain" description="Methyltransferase small" evidence="4">
    <location>
        <begin position="166"/>
        <end position="264"/>
    </location>
</feature>
<gene>
    <name evidence="5" type="ORF">UFOPK3770_00782</name>
</gene>
<dbReference type="PANTHER" id="PTHR47806:SF1">
    <property type="entry name" value="RIBOSOMAL PROTEIN UL3 GLUTAMINE METHYLTRANSFERASE"/>
    <property type="match status" value="1"/>
</dbReference>
<sequence length="351" mass="39748">MKKVIRHRIHTNFASQNQPRLFSANKVRARKYRGFLALFDKKPVTVGDLVRFGCKQMKAADLHDHHFEFSANPLLATAQHLAFHALKIPLEGDPAQYLKRSVSRVQAKRVCGLFEKRIANRMPAAYITSKARYLGNTFYVNRHVLIPRSAMTFHLEDYLNGTHWQNYRVLDLCAGSGCIGITLALLNPNIKVDLVDISEAALRVARRNIKRFSLGDRVKCVRSDVFQRVRGKFDLIITNPPYVSTAEYKDLAQEFSHEPKLALECGTDGLDVVHQILQTASRHLNPQGKLIAEVGSTAAEILKATYPKLKWRWQAYKRPDGSTRRGSVDCIFLIDSVDLPLFGSLDKHKTG</sequence>
<evidence type="ECO:0000256" key="3">
    <source>
        <dbReference type="ARBA" id="ARBA00022691"/>
    </source>
</evidence>
<dbReference type="PANTHER" id="PTHR47806">
    <property type="entry name" value="50S RIBOSOMAL PROTEIN L3 GLUTAMINE METHYLTRANSFERASE"/>
    <property type="match status" value="1"/>
</dbReference>
<proteinExistence type="predicted"/>
<dbReference type="InterPro" id="IPR002052">
    <property type="entry name" value="DNA_methylase_N6_adenine_CS"/>
</dbReference>
<dbReference type="NCBIfam" id="TIGR03533">
    <property type="entry name" value="L3_gln_methyl"/>
    <property type="match status" value="1"/>
</dbReference>
<evidence type="ECO:0000259" key="4">
    <source>
        <dbReference type="Pfam" id="PF05175"/>
    </source>
</evidence>
<reference evidence="5" key="1">
    <citation type="submission" date="2020-05" db="EMBL/GenBank/DDBJ databases">
        <authorList>
            <person name="Chiriac C."/>
            <person name="Salcher M."/>
            <person name="Ghai R."/>
            <person name="Kavagutti S V."/>
        </authorList>
    </citation>
    <scope>NUCLEOTIDE SEQUENCE</scope>
</reference>
<dbReference type="EMBL" id="CAESAJ010000077">
    <property type="protein sequence ID" value="CAB4338803.1"/>
    <property type="molecule type" value="Genomic_DNA"/>
</dbReference>
<dbReference type="PROSITE" id="PS00092">
    <property type="entry name" value="N6_MTASE"/>
    <property type="match status" value="1"/>
</dbReference>
<dbReference type="GO" id="GO:0032259">
    <property type="term" value="P:methylation"/>
    <property type="evidence" value="ECO:0007669"/>
    <property type="project" value="UniProtKB-KW"/>
</dbReference>
<keyword evidence="2" id="KW-0808">Transferase</keyword>
<dbReference type="Pfam" id="PF05175">
    <property type="entry name" value="MTS"/>
    <property type="match status" value="1"/>
</dbReference>
<dbReference type="NCBIfam" id="TIGR00536">
    <property type="entry name" value="hemK_fam"/>
    <property type="match status" value="1"/>
</dbReference>
<dbReference type="SUPFAM" id="SSF53335">
    <property type="entry name" value="S-adenosyl-L-methionine-dependent methyltransferases"/>
    <property type="match status" value="1"/>
</dbReference>
<evidence type="ECO:0000256" key="1">
    <source>
        <dbReference type="ARBA" id="ARBA00022603"/>
    </source>
</evidence>
<keyword evidence="1" id="KW-0489">Methyltransferase</keyword>
<dbReference type="InterPro" id="IPR004556">
    <property type="entry name" value="HemK-like"/>
</dbReference>
<dbReference type="AlphaFoldDB" id="A0A6J5ZGS1"/>
<dbReference type="InterPro" id="IPR017127">
    <property type="entry name" value="Ribosome_uL3_MTase"/>
</dbReference>
<accession>A0A6J5ZGS1</accession>
<dbReference type="GO" id="GO:0005829">
    <property type="term" value="C:cytosol"/>
    <property type="evidence" value="ECO:0007669"/>
    <property type="project" value="TreeGrafter"/>
</dbReference>
<evidence type="ECO:0000313" key="5">
    <source>
        <dbReference type="EMBL" id="CAB4338803.1"/>
    </source>
</evidence>
<dbReference type="GO" id="GO:0003676">
    <property type="term" value="F:nucleic acid binding"/>
    <property type="evidence" value="ECO:0007669"/>
    <property type="project" value="InterPro"/>
</dbReference>
<dbReference type="CDD" id="cd02440">
    <property type="entry name" value="AdoMet_MTases"/>
    <property type="match status" value="1"/>
</dbReference>
<protein>
    <submittedName>
        <fullName evidence="5">Unannotated protein</fullName>
    </submittedName>
</protein>
<evidence type="ECO:0000256" key="2">
    <source>
        <dbReference type="ARBA" id="ARBA00022679"/>
    </source>
</evidence>
<name>A0A6J5ZGS1_9ZZZZ</name>
<dbReference type="InterPro" id="IPR029063">
    <property type="entry name" value="SAM-dependent_MTases_sf"/>
</dbReference>
<keyword evidence="3" id="KW-0949">S-adenosyl-L-methionine</keyword>